<proteinExistence type="predicted"/>
<comment type="caution">
    <text evidence="2">The sequence shown here is derived from an EMBL/GenBank/DDBJ whole genome shotgun (WGS) entry which is preliminary data.</text>
</comment>
<feature type="domain" description="MULE transposase" evidence="1">
    <location>
        <begin position="188"/>
        <end position="291"/>
    </location>
</feature>
<dbReference type="Proteomes" id="UP000018948">
    <property type="component" value="Unassembled WGS sequence"/>
</dbReference>
<dbReference type="InterPro" id="IPR018289">
    <property type="entry name" value="MULE_transposase_dom"/>
</dbReference>
<name>W2YX20_PHYNI</name>
<evidence type="ECO:0000259" key="1">
    <source>
        <dbReference type="Pfam" id="PF10551"/>
    </source>
</evidence>
<dbReference type="AlphaFoldDB" id="W2YX20"/>
<protein>
    <recommendedName>
        <fullName evidence="1">MULE transposase domain-containing protein</fullName>
    </recommendedName>
</protein>
<dbReference type="Pfam" id="PF10551">
    <property type="entry name" value="MULE"/>
    <property type="match status" value="1"/>
</dbReference>
<evidence type="ECO:0000313" key="3">
    <source>
        <dbReference type="Proteomes" id="UP000018948"/>
    </source>
</evidence>
<evidence type="ECO:0000313" key="2">
    <source>
        <dbReference type="EMBL" id="ETP39350.1"/>
    </source>
</evidence>
<organism evidence="2 3">
    <name type="scientific">Phytophthora nicotianae P10297</name>
    <dbReference type="NCBI Taxonomy" id="1317064"/>
    <lineage>
        <taxon>Eukaryota</taxon>
        <taxon>Sar</taxon>
        <taxon>Stramenopiles</taxon>
        <taxon>Oomycota</taxon>
        <taxon>Peronosporomycetes</taxon>
        <taxon>Peronosporales</taxon>
        <taxon>Peronosporaceae</taxon>
        <taxon>Phytophthora</taxon>
    </lineage>
</organism>
<reference evidence="2 3" key="1">
    <citation type="submission" date="2013-11" db="EMBL/GenBank/DDBJ databases">
        <title>The Genome Sequence of Phytophthora parasitica P10297.</title>
        <authorList>
            <consortium name="The Broad Institute Genomics Platform"/>
            <person name="Russ C."/>
            <person name="Tyler B."/>
            <person name="Panabieres F."/>
            <person name="Shan W."/>
            <person name="Tripathy S."/>
            <person name="Grunwald N."/>
            <person name="Machado M."/>
            <person name="Johnson C.S."/>
            <person name="Walker B."/>
            <person name="Young S.K."/>
            <person name="Zeng Q."/>
            <person name="Gargeya S."/>
            <person name="Fitzgerald M."/>
            <person name="Haas B."/>
            <person name="Abouelleil A."/>
            <person name="Allen A.W."/>
            <person name="Alvarado L."/>
            <person name="Arachchi H.M."/>
            <person name="Berlin A.M."/>
            <person name="Chapman S.B."/>
            <person name="Gainer-Dewar J."/>
            <person name="Goldberg J."/>
            <person name="Griggs A."/>
            <person name="Gujja S."/>
            <person name="Hansen M."/>
            <person name="Howarth C."/>
            <person name="Imamovic A."/>
            <person name="Ireland A."/>
            <person name="Larimer J."/>
            <person name="McCowan C."/>
            <person name="Murphy C."/>
            <person name="Pearson M."/>
            <person name="Poon T.W."/>
            <person name="Priest M."/>
            <person name="Roberts A."/>
            <person name="Saif S."/>
            <person name="Shea T."/>
            <person name="Sisk P."/>
            <person name="Sykes S."/>
            <person name="Wortman J."/>
            <person name="Nusbaum C."/>
            <person name="Birren B."/>
        </authorList>
    </citation>
    <scope>NUCLEOTIDE SEQUENCE [LARGE SCALE GENOMIC DNA]</scope>
    <source>
        <strain evidence="2 3">P10297</strain>
    </source>
</reference>
<accession>W2YX20</accession>
<sequence length="478" mass="54721">MPTTTKWTTVYSDMAREDSQLLMEDMKVFIIVKSQLVPCVVCALTKPHKMRYQLLRYSSETCKAAAPYDACPWKGKVLTCQGLNRTLVKEPQKVKLTPRLKDYGREMVTQGLKPSRIRNGMARRFGLTESELPTLRQVQWFVSSYSKKNLHRNDDYDQILSQIDQLAYVGLTTKRLLLNAARDPETFVFHMDATFKLNQVGYPVIVCGISDKCRSFNLMTLFITSQRLEDIYVTVLTELRRIFASVSGGRQLVVKFVMADAEAAQQNAVVRVFGADCEFVYLMCFYHVMAKIHEKLKSVPDRLPGDGGRLLYDLHFAASQDVYDEQVNTILTSRSDEEQMVWFRGYFERTWFNRLIKRDYTLRTKHKIGTLIQLLADCCGHQSVTPRIFKESPEATQQLNARVKDFRRRDLLVDMTPSRSSIDFQLVSPNPDVVRVLLRGCALVYLPKLGRSREVGPVSAQMGVNYARMEVVGKPEGG</sequence>
<gene>
    <name evidence="2" type="ORF">F442_13178</name>
</gene>
<dbReference type="EMBL" id="ANIY01002743">
    <property type="protein sequence ID" value="ETP39350.1"/>
    <property type="molecule type" value="Genomic_DNA"/>
</dbReference>